<evidence type="ECO:0000256" key="1">
    <source>
        <dbReference type="PROSITE-ProRule" id="PRU00169"/>
    </source>
</evidence>
<name>A0A1A8TDV1_9GAMM</name>
<evidence type="ECO:0000259" key="2">
    <source>
        <dbReference type="PROSITE" id="PS50110"/>
    </source>
</evidence>
<dbReference type="SMART" id="SM00471">
    <property type="entry name" value="HDc"/>
    <property type="match status" value="1"/>
</dbReference>
<feature type="domain" description="HD-GYP" evidence="3">
    <location>
        <begin position="157"/>
        <end position="354"/>
    </location>
</feature>
<dbReference type="STRING" id="295068.MAQ5080_01951"/>
<dbReference type="CDD" id="cd00077">
    <property type="entry name" value="HDc"/>
    <property type="match status" value="1"/>
</dbReference>
<sequence length="365" mass="40941">MFDLNYLNDNIAMLSQENLRKKVLVVDDLADNINILRSILQDTYDVLVAKSGDMAFKILESQLPDIILLDIMMPSMNGYEVCQRIKQSPNTAQIPIIFITAMTSAEDEEHGFSVGAVDYITKPITPRTTLARVASHLALAQQNKLNQQLIAQRTDQLKEALSSSVDMLREAGTYNDELTGSHMWRMADYCTVLAEALGWPTSDVENLHLAASMHDTGKIGIPDSILKAPRELTRDEYEVMKQHSIIGHNILGKSKSPLFQLAAEVSLGHHEKWDGTGYPNQLSGEDIPIHARIVAIADVFDSLTMARPYKDAWPFEAAFDYLRDNAGSHFDPGLVQVFIKQKDAIRTIRDKWQKVENSSNRIEAM</sequence>
<dbReference type="PROSITE" id="PS50110">
    <property type="entry name" value="RESPONSE_REGULATORY"/>
    <property type="match status" value="1"/>
</dbReference>
<dbReference type="CDD" id="cd19920">
    <property type="entry name" value="REC_PA4781-like"/>
    <property type="match status" value="1"/>
</dbReference>
<dbReference type="Proteomes" id="UP000092627">
    <property type="component" value="Unassembled WGS sequence"/>
</dbReference>
<keyword evidence="5" id="KW-1185">Reference proteome</keyword>
<protein>
    <submittedName>
        <fullName evidence="4">Cyclic di-GMP phosphodiesterase response regulator RpfG</fullName>
        <ecNumber evidence="4">3.1.4.52</ecNumber>
    </submittedName>
</protein>
<dbReference type="EC" id="3.1.4.52" evidence="4"/>
<feature type="domain" description="Response regulatory" evidence="2">
    <location>
        <begin position="22"/>
        <end position="137"/>
    </location>
</feature>
<keyword evidence="1" id="KW-0597">Phosphoprotein</keyword>
<dbReference type="SUPFAM" id="SSF109604">
    <property type="entry name" value="HD-domain/PDEase-like"/>
    <property type="match status" value="1"/>
</dbReference>
<dbReference type="InterPro" id="IPR037522">
    <property type="entry name" value="HD_GYP_dom"/>
</dbReference>
<proteinExistence type="predicted"/>
<gene>
    <name evidence="4" type="primary">rpfG_5</name>
    <name evidence="4" type="ORF">MAQ5080_01951</name>
</gene>
<dbReference type="SMART" id="SM00448">
    <property type="entry name" value="REC"/>
    <property type="match status" value="1"/>
</dbReference>
<dbReference type="RefSeq" id="WP_197464600.1">
    <property type="nucleotide sequence ID" value="NZ_FLOC01000010.1"/>
</dbReference>
<dbReference type="PROSITE" id="PS51832">
    <property type="entry name" value="HD_GYP"/>
    <property type="match status" value="1"/>
</dbReference>
<dbReference type="GO" id="GO:0071111">
    <property type="term" value="F:cyclic-guanylate-specific phosphodiesterase activity"/>
    <property type="evidence" value="ECO:0007669"/>
    <property type="project" value="UniProtKB-EC"/>
</dbReference>
<evidence type="ECO:0000313" key="4">
    <source>
        <dbReference type="EMBL" id="SBS31379.1"/>
    </source>
</evidence>
<dbReference type="AlphaFoldDB" id="A0A1A8TDV1"/>
<dbReference type="Gene3D" id="3.40.50.2300">
    <property type="match status" value="1"/>
</dbReference>
<dbReference type="Pfam" id="PF00072">
    <property type="entry name" value="Response_reg"/>
    <property type="match status" value="1"/>
</dbReference>
<dbReference type="InterPro" id="IPR003607">
    <property type="entry name" value="HD/PDEase_dom"/>
</dbReference>
<dbReference type="Pfam" id="PF13487">
    <property type="entry name" value="HD_5"/>
    <property type="match status" value="1"/>
</dbReference>
<keyword evidence="4" id="KW-0378">Hydrolase</keyword>
<feature type="modified residue" description="4-aspartylphosphate" evidence="1">
    <location>
        <position position="70"/>
    </location>
</feature>
<dbReference type="Gene3D" id="1.10.3210.10">
    <property type="entry name" value="Hypothetical protein af1432"/>
    <property type="match status" value="1"/>
</dbReference>
<reference evidence="4 5" key="1">
    <citation type="submission" date="2016-06" db="EMBL/GenBank/DDBJ databases">
        <authorList>
            <person name="Kjaerup R.B."/>
            <person name="Dalgaard T.S."/>
            <person name="Juul-Madsen H.R."/>
        </authorList>
    </citation>
    <scope>NUCLEOTIDE SEQUENCE [LARGE SCALE GENOMIC DNA]</scope>
    <source>
        <strain evidence="4 5">CECT 5080</strain>
    </source>
</reference>
<evidence type="ECO:0000259" key="3">
    <source>
        <dbReference type="PROSITE" id="PS51832"/>
    </source>
</evidence>
<dbReference type="InterPro" id="IPR052020">
    <property type="entry name" value="Cyclic_di-GMP/3'3'-cGAMP_PDE"/>
</dbReference>
<dbReference type="PANTHER" id="PTHR45228">
    <property type="entry name" value="CYCLIC DI-GMP PHOSPHODIESTERASE TM_0186-RELATED"/>
    <property type="match status" value="1"/>
</dbReference>
<accession>A0A1A8TDV1</accession>
<dbReference type="SUPFAM" id="SSF52172">
    <property type="entry name" value="CheY-like"/>
    <property type="match status" value="1"/>
</dbReference>
<organism evidence="4 5">
    <name type="scientific">Marinomonas aquimarina</name>
    <dbReference type="NCBI Taxonomy" id="295068"/>
    <lineage>
        <taxon>Bacteria</taxon>
        <taxon>Pseudomonadati</taxon>
        <taxon>Pseudomonadota</taxon>
        <taxon>Gammaproteobacteria</taxon>
        <taxon>Oceanospirillales</taxon>
        <taxon>Oceanospirillaceae</taxon>
        <taxon>Marinomonas</taxon>
    </lineage>
</organism>
<dbReference type="PANTHER" id="PTHR45228:SF5">
    <property type="entry name" value="CYCLIC DI-GMP PHOSPHODIESTERASE VC_1348-RELATED"/>
    <property type="match status" value="1"/>
</dbReference>
<evidence type="ECO:0000313" key="5">
    <source>
        <dbReference type="Proteomes" id="UP000092627"/>
    </source>
</evidence>
<dbReference type="InterPro" id="IPR011006">
    <property type="entry name" value="CheY-like_superfamily"/>
</dbReference>
<dbReference type="InterPro" id="IPR001789">
    <property type="entry name" value="Sig_transdc_resp-reg_receiver"/>
</dbReference>
<dbReference type="EMBL" id="FLOC01000010">
    <property type="protein sequence ID" value="SBS31379.1"/>
    <property type="molecule type" value="Genomic_DNA"/>
</dbReference>
<dbReference type="GO" id="GO:0000160">
    <property type="term" value="P:phosphorelay signal transduction system"/>
    <property type="evidence" value="ECO:0007669"/>
    <property type="project" value="InterPro"/>
</dbReference>